<organism evidence="1 2">
    <name type="scientific">Mycena pura</name>
    <dbReference type="NCBI Taxonomy" id="153505"/>
    <lineage>
        <taxon>Eukaryota</taxon>
        <taxon>Fungi</taxon>
        <taxon>Dikarya</taxon>
        <taxon>Basidiomycota</taxon>
        <taxon>Agaricomycotina</taxon>
        <taxon>Agaricomycetes</taxon>
        <taxon>Agaricomycetidae</taxon>
        <taxon>Agaricales</taxon>
        <taxon>Marasmiineae</taxon>
        <taxon>Mycenaceae</taxon>
        <taxon>Mycena</taxon>
    </lineage>
</organism>
<dbReference type="EMBL" id="JARJCW010000004">
    <property type="protein sequence ID" value="KAJ7225970.1"/>
    <property type="molecule type" value="Genomic_DNA"/>
</dbReference>
<comment type="caution">
    <text evidence="1">The sequence shown here is derived from an EMBL/GenBank/DDBJ whole genome shotgun (WGS) entry which is preliminary data.</text>
</comment>
<gene>
    <name evidence="1" type="ORF">GGX14DRAFT_556708</name>
</gene>
<protein>
    <submittedName>
        <fullName evidence="1">Uncharacterized protein</fullName>
    </submittedName>
</protein>
<name>A0AAD6YQ55_9AGAR</name>
<proteinExistence type="predicted"/>
<sequence>MALLSLAQQQAAEKLAQKIFQWERLAEEHGAVLRSDENQLAGAYLECKANMSPVGSLPPPEQLASCIAKAERDLEVPATTFPQHIMAVCNCAFFCRVTLDAAAGEDYEMFMESRRLCALLHEQHFKANPQIPLIPLNLAIPPRNETIGNIQERESIDYPIMLPARSLTFEEFGNATHVKVSGADIECYRQNPYGLLGRVFFSENWDGEGEKLFRVSTIMTTEDQGHLFYLVFAGEGPEAMCHPHKFFYEDLLGSSLVKN</sequence>
<dbReference type="Proteomes" id="UP001219525">
    <property type="component" value="Unassembled WGS sequence"/>
</dbReference>
<evidence type="ECO:0000313" key="2">
    <source>
        <dbReference type="Proteomes" id="UP001219525"/>
    </source>
</evidence>
<accession>A0AAD6YQ55</accession>
<reference evidence="1" key="1">
    <citation type="submission" date="2023-03" db="EMBL/GenBank/DDBJ databases">
        <title>Massive genome expansion in bonnet fungi (Mycena s.s.) driven by repeated elements and novel gene families across ecological guilds.</title>
        <authorList>
            <consortium name="Lawrence Berkeley National Laboratory"/>
            <person name="Harder C.B."/>
            <person name="Miyauchi S."/>
            <person name="Viragh M."/>
            <person name="Kuo A."/>
            <person name="Thoen E."/>
            <person name="Andreopoulos B."/>
            <person name="Lu D."/>
            <person name="Skrede I."/>
            <person name="Drula E."/>
            <person name="Henrissat B."/>
            <person name="Morin E."/>
            <person name="Kohler A."/>
            <person name="Barry K."/>
            <person name="LaButti K."/>
            <person name="Morin E."/>
            <person name="Salamov A."/>
            <person name="Lipzen A."/>
            <person name="Mereny Z."/>
            <person name="Hegedus B."/>
            <person name="Baldrian P."/>
            <person name="Stursova M."/>
            <person name="Weitz H."/>
            <person name="Taylor A."/>
            <person name="Grigoriev I.V."/>
            <person name="Nagy L.G."/>
            <person name="Martin F."/>
            <person name="Kauserud H."/>
        </authorList>
    </citation>
    <scope>NUCLEOTIDE SEQUENCE</scope>
    <source>
        <strain evidence="1">9144</strain>
    </source>
</reference>
<evidence type="ECO:0000313" key="1">
    <source>
        <dbReference type="EMBL" id="KAJ7225970.1"/>
    </source>
</evidence>
<keyword evidence="2" id="KW-1185">Reference proteome</keyword>
<dbReference type="AlphaFoldDB" id="A0AAD6YQ55"/>